<evidence type="ECO:0000256" key="1">
    <source>
        <dbReference type="SAM" id="MobiDB-lite"/>
    </source>
</evidence>
<proteinExistence type="predicted"/>
<evidence type="ECO:0000259" key="2">
    <source>
        <dbReference type="Pfam" id="PF26147"/>
    </source>
</evidence>
<dbReference type="Proteomes" id="UP000053647">
    <property type="component" value="Unassembled WGS sequence"/>
</dbReference>
<name>A0A0C9SU19_PAXIN</name>
<gene>
    <name evidence="3" type="ORF">PAXINDRAFT_41683</name>
</gene>
<dbReference type="InterPro" id="IPR058934">
    <property type="entry name" value="YMC020W-like"/>
</dbReference>
<feature type="domain" description="YMC020W-like alpha/beta hydrolase" evidence="2">
    <location>
        <begin position="445"/>
        <end position="647"/>
    </location>
</feature>
<dbReference type="PANTHER" id="PTHR47349:SF1">
    <property type="entry name" value="AER328WP"/>
    <property type="match status" value="1"/>
</dbReference>
<feature type="domain" description="YMC020W-like alpha/beta hydrolase" evidence="2">
    <location>
        <begin position="301"/>
        <end position="420"/>
    </location>
</feature>
<protein>
    <recommendedName>
        <fullName evidence="2">YMC020W-like alpha/beta hydrolase domain-containing protein</fullName>
    </recommendedName>
</protein>
<dbReference type="EMBL" id="KN819364">
    <property type="protein sequence ID" value="KIJ12464.1"/>
    <property type="molecule type" value="Genomic_DNA"/>
</dbReference>
<dbReference type="Pfam" id="PF26147">
    <property type="entry name" value="AB_HYDROLASE_YMC0-YMC35"/>
    <property type="match status" value="2"/>
</dbReference>
<feature type="compositionally biased region" description="Polar residues" evidence="1">
    <location>
        <begin position="60"/>
        <end position="90"/>
    </location>
</feature>
<organism evidence="3 4">
    <name type="scientific">Paxillus involutus ATCC 200175</name>
    <dbReference type="NCBI Taxonomy" id="664439"/>
    <lineage>
        <taxon>Eukaryota</taxon>
        <taxon>Fungi</taxon>
        <taxon>Dikarya</taxon>
        <taxon>Basidiomycota</taxon>
        <taxon>Agaricomycotina</taxon>
        <taxon>Agaricomycetes</taxon>
        <taxon>Agaricomycetidae</taxon>
        <taxon>Boletales</taxon>
        <taxon>Paxilineae</taxon>
        <taxon>Paxillaceae</taxon>
        <taxon>Paxillus</taxon>
    </lineage>
</organism>
<feature type="compositionally biased region" description="Basic and acidic residues" evidence="1">
    <location>
        <begin position="45"/>
        <end position="59"/>
    </location>
</feature>
<evidence type="ECO:0000313" key="4">
    <source>
        <dbReference type="Proteomes" id="UP000053647"/>
    </source>
</evidence>
<dbReference type="InterPro" id="IPR058933">
    <property type="entry name" value="YMC020W-like_ab_hydrolase"/>
</dbReference>
<evidence type="ECO:0000313" key="3">
    <source>
        <dbReference type="EMBL" id="KIJ12464.1"/>
    </source>
</evidence>
<feature type="non-terminal residue" evidence="3">
    <location>
        <position position="704"/>
    </location>
</feature>
<reference evidence="3 4" key="1">
    <citation type="submission" date="2014-06" db="EMBL/GenBank/DDBJ databases">
        <authorList>
            <consortium name="DOE Joint Genome Institute"/>
            <person name="Kuo A."/>
            <person name="Kohler A."/>
            <person name="Nagy L.G."/>
            <person name="Floudas D."/>
            <person name="Copeland A."/>
            <person name="Barry K.W."/>
            <person name="Cichocki N."/>
            <person name="Veneault-Fourrey C."/>
            <person name="LaButti K."/>
            <person name="Lindquist E.A."/>
            <person name="Lipzen A."/>
            <person name="Lundell T."/>
            <person name="Morin E."/>
            <person name="Murat C."/>
            <person name="Sun H."/>
            <person name="Tunlid A."/>
            <person name="Henrissat B."/>
            <person name="Grigoriev I.V."/>
            <person name="Hibbett D.S."/>
            <person name="Martin F."/>
            <person name="Nordberg H.P."/>
            <person name="Cantor M.N."/>
            <person name="Hua S.X."/>
        </authorList>
    </citation>
    <scope>NUCLEOTIDE SEQUENCE [LARGE SCALE GENOMIC DNA]</scope>
    <source>
        <strain evidence="3 4">ATCC 200175</strain>
    </source>
</reference>
<feature type="compositionally biased region" description="Polar residues" evidence="1">
    <location>
        <begin position="129"/>
        <end position="141"/>
    </location>
</feature>
<feature type="non-terminal residue" evidence="3">
    <location>
        <position position="1"/>
    </location>
</feature>
<accession>A0A0C9SU19</accession>
<dbReference type="HOGENOM" id="CLU_004112_1_0_1"/>
<sequence length="704" mass="76704">SQDSAWYSPWAWSRSSATTTTNINADVSSGSQQSTTDQPQLGPELVEKKASTADNEARSTSDQITSSPQETHASATGSDDTNPIQSTISSNRSGWVSFFTARAMAMKSITYEKEGGEMEIMDIDEEDTPGTTAGYSPTSVAPQAPPTKDAKSSVLKQPLTPVVQVPSPLPKNSDVKQAPLTRAATSSETAVHDAMRRQPSPAPSKTSGVKTPTTPPSPNLVLPTWEAVFHSPPRSSVPQPPPSALSRTLQYVSGVLFARDEAASNKGKGKEKETIYSPYDKALPRAWDVFEGVQDADVLRGCKRVVVIGVHGWFPGTVLRTFAGEPTGTSSKFVNRVVEALDQFQEKHKVKLDRVTKIPLEGEGTINRRVEKLYENLTGNKEWMEDLHDADAIFVATHSQGSVVSTHLLDRLIADRHIRTALNADASVPASGTASGSVSALRPPQRICYMALCGIHLGPLRYLSTSSLVLPYIQYFESTAARELFEFQNTESAISKDYVRALRNVLNNGIKVVYVASLNDQVVGLYSGLFTCVSHPLILRALYIDGDAYHSSDFLSNLLVLLLRIRNAGLSDSGLLTHLSEATAGSLNGIGHSTAYEELATYSLAVDYLFLADSGLGAQVELAEEPFNALAEQNDYEIPWALRDLIADHRVTSLFSDEFVSLRDAFRDWHPKTTILRDVKRKLQPIQRLSFAMIASHANAISKL</sequence>
<keyword evidence="4" id="KW-1185">Reference proteome</keyword>
<feature type="compositionally biased region" description="Polar residues" evidence="1">
    <location>
        <begin position="203"/>
        <end position="212"/>
    </location>
</feature>
<feature type="region of interest" description="Disordered" evidence="1">
    <location>
        <begin position="22"/>
        <end position="90"/>
    </location>
</feature>
<feature type="compositionally biased region" description="Polar residues" evidence="1">
    <location>
        <begin position="22"/>
        <end position="39"/>
    </location>
</feature>
<dbReference type="OrthoDB" id="5598028at2759"/>
<feature type="region of interest" description="Disordered" evidence="1">
    <location>
        <begin position="126"/>
        <end position="221"/>
    </location>
</feature>
<reference evidence="4" key="2">
    <citation type="submission" date="2015-01" db="EMBL/GenBank/DDBJ databases">
        <title>Evolutionary Origins and Diversification of the Mycorrhizal Mutualists.</title>
        <authorList>
            <consortium name="DOE Joint Genome Institute"/>
            <consortium name="Mycorrhizal Genomics Consortium"/>
            <person name="Kohler A."/>
            <person name="Kuo A."/>
            <person name="Nagy L.G."/>
            <person name="Floudas D."/>
            <person name="Copeland A."/>
            <person name="Barry K.W."/>
            <person name="Cichocki N."/>
            <person name="Veneault-Fourrey C."/>
            <person name="LaButti K."/>
            <person name="Lindquist E.A."/>
            <person name="Lipzen A."/>
            <person name="Lundell T."/>
            <person name="Morin E."/>
            <person name="Murat C."/>
            <person name="Riley R."/>
            <person name="Ohm R."/>
            <person name="Sun H."/>
            <person name="Tunlid A."/>
            <person name="Henrissat B."/>
            <person name="Grigoriev I.V."/>
            <person name="Hibbett D.S."/>
            <person name="Martin F."/>
        </authorList>
    </citation>
    <scope>NUCLEOTIDE SEQUENCE [LARGE SCALE GENOMIC DNA]</scope>
    <source>
        <strain evidence="4">ATCC 200175</strain>
    </source>
</reference>
<dbReference type="AlphaFoldDB" id="A0A0C9SU19"/>
<dbReference type="PANTHER" id="PTHR47349">
    <property type="entry name" value="CHROMOSOME 8, WHOLE GENOME SHOTGUN SEQUENCE"/>
    <property type="match status" value="1"/>
</dbReference>